<dbReference type="Proteomes" id="UP000483142">
    <property type="component" value="Unassembled WGS sequence"/>
</dbReference>
<feature type="domain" description="Glycosyl transferase family 1" evidence="1">
    <location>
        <begin position="274"/>
        <end position="376"/>
    </location>
</feature>
<dbReference type="Proteomes" id="UP000470952">
    <property type="component" value="Unassembled WGS sequence"/>
</dbReference>
<dbReference type="InterPro" id="IPR050194">
    <property type="entry name" value="Glycosyltransferase_grp1"/>
</dbReference>
<dbReference type="Proteomes" id="UP000437380">
    <property type="component" value="Unassembled WGS sequence"/>
</dbReference>
<dbReference type="EMBL" id="WDBZ01000021">
    <property type="protein sequence ID" value="KAB6452555.1"/>
    <property type="molecule type" value="Genomic_DNA"/>
</dbReference>
<evidence type="ECO:0000313" key="7">
    <source>
        <dbReference type="Proteomes" id="UP000437380"/>
    </source>
</evidence>
<dbReference type="GO" id="GO:0016757">
    <property type="term" value="F:glycosyltransferase activity"/>
    <property type="evidence" value="ECO:0007669"/>
    <property type="project" value="InterPro"/>
</dbReference>
<comment type="caution">
    <text evidence="5">The sequence shown here is derived from an EMBL/GenBank/DDBJ whole genome shotgun (WGS) entry which is preliminary data.</text>
</comment>
<proteinExistence type="predicted"/>
<dbReference type="EMBL" id="WCZV01000024">
    <property type="protein sequence ID" value="KAB6697787.1"/>
    <property type="molecule type" value="Genomic_DNA"/>
</dbReference>
<dbReference type="Gene3D" id="3.40.50.2000">
    <property type="entry name" value="Glycogen Phosphorylase B"/>
    <property type="match status" value="2"/>
</dbReference>
<evidence type="ECO:0000313" key="9">
    <source>
        <dbReference type="Proteomes" id="UP000470777"/>
    </source>
</evidence>
<dbReference type="Proteomes" id="UP000470777">
    <property type="component" value="Unassembled WGS sequence"/>
</dbReference>
<evidence type="ECO:0000313" key="4">
    <source>
        <dbReference type="EMBL" id="KAB6657166.1"/>
    </source>
</evidence>
<dbReference type="EMBL" id="WDBY01000020">
    <property type="protein sequence ID" value="KAB6477369.1"/>
    <property type="molecule type" value="Genomic_DNA"/>
</dbReference>
<evidence type="ECO:0000313" key="8">
    <source>
        <dbReference type="Proteomes" id="UP000468344"/>
    </source>
</evidence>
<dbReference type="AlphaFoldDB" id="A0A6I1BF22"/>
<dbReference type="EMBL" id="WDAG01000023">
    <property type="protein sequence ID" value="KAB6657166.1"/>
    <property type="molecule type" value="Genomic_DNA"/>
</dbReference>
<evidence type="ECO:0000313" key="11">
    <source>
        <dbReference type="Proteomes" id="UP000483142"/>
    </source>
</evidence>
<dbReference type="EMBL" id="WCZY01000023">
    <property type="protein sequence ID" value="KAB6690226.1"/>
    <property type="molecule type" value="Genomic_DNA"/>
</dbReference>
<evidence type="ECO:0000313" key="6">
    <source>
        <dbReference type="EMBL" id="KAB6697787.1"/>
    </source>
</evidence>
<evidence type="ECO:0000313" key="2">
    <source>
        <dbReference type="EMBL" id="KAB6452555.1"/>
    </source>
</evidence>
<name>A0A6I1BF22_PHOVU</name>
<dbReference type="Proteomes" id="UP000468344">
    <property type="component" value="Unassembled WGS sequence"/>
</dbReference>
<keyword evidence="2" id="KW-0808">Transferase</keyword>
<accession>A0A6I1BF22</accession>
<dbReference type="Pfam" id="PF00534">
    <property type="entry name" value="Glycos_transf_1"/>
    <property type="match status" value="1"/>
</dbReference>
<gene>
    <name evidence="6" type="ORF">GAY17_16340</name>
    <name evidence="3" type="ORF">GAZ06_11635</name>
    <name evidence="2" type="ORF">GAZ09_11685</name>
    <name evidence="4" type="ORF">GAZ76_16860</name>
    <name evidence="5" type="ORF">GAZ92_15230</name>
</gene>
<dbReference type="SUPFAM" id="SSF53756">
    <property type="entry name" value="UDP-Glycosyltransferase/glycogen phosphorylase"/>
    <property type="match status" value="1"/>
</dbReference>
<evidence type="ECO:0000313" key="5">
    <source>
        <dbReference type="EMBL" id="KAB6690226.1"/>
    </source>
</evidence>
<dbReference type="RefSeq" id="WP_130085346.1">
    <property type="nucleotide sequence ID" value="NZ_JAJCMF010000030.1"/>
</dbReference>
<evidence type="ECO:0000313" key="3">
    <source>
        <dbReference type="EMBL" id="KAB6477369.1"/>
    </source>
</evidence>
<dbReference type="PANTHER" id="PTHR45947">
    <property type="entry name" value="SULFOQUINOVOSYL TRANSFERASE SQD2"/>
    <property type="match status" value="1"/>
</dbReference>
<evidence type="ECO:0000313" key="10">
    <source>
        <dbReference type="Proteomes" id="UP000470952"/>
    </source>
</evidence>
<dbReference type="InterPro" id="IPR001296">
    <property type="entry name" value="Glyco_trans_1"/>
</dbReference>
<protein>
    <submittedName>
        <fullName evidence="5">Glycosyltransferase</fullName>
    </submittedName>
</protein>
<reference evidence="7 8" key="1">
    <citation type="journal article" date="2019" name="Nat. Med.">
        <title>A library of human gut bacterial isolates paired with longitudinal multiomics data enables mechanistic microbiome research.</title>
        <authorList>
            <person name="Poyet M."/>
            <person name="Groussin M."/>
            <person name="Gibbons S.M."/>
            <person name="Avila-Pacheco J."/>
            <person name="Jiang X."/>
            <person name="Kearney S.M."/>
            <person name="Perrotta A.R."/>
            <person name="Berdy B."/>
            <person name="Zhao S."/>
            <person name="Lieberman T.D."/>
            <person name="Swanson P.K."/>
            <person name="Smith M."/>
            <person name="Roesemann S."/>
            <person name="Alexander J.E."/>
            <person name="Rich S.A."/>
            <person name="Livny J."/>
            <person name="Vlamakis H."/>
            <person name="Clish C."/>
            <person name="Bullock K."/>
            <person name="Deik A."/>
            <person name="Scott J."/>
            <person name="Pierce K.A."/>
            <person name="Xavier R.J."/>
            <person name="Alm E.J."/>
        </authorList>
    </citation>
    <scope>NUCLEOTIDE SEQUENCE [LARGE SCALE GENOMIC DNA]</scope>
    <source>
        <strain evidence="3 8">BIOML-A140</strain>
        <strain evidence="2 11">BIOML-A141</strain>
        <strain evidence="6 7">BIOML-A82</strain>
        <strain evidence="5 9">BIOML-A85</strain>
        <strain evidence="4 10">BIOML-A93</strain>
    </source>
</reference>
<dbReference type="PANTHER" id="PTHR45947:SF3">
    <property type="entry name" value="SULFOQUINOVOSYL TRANSFERASE SQD2"/>
    <property type="match status" value="1"/>
</dbReference>
<evidence type="ECO:0000259" key="1">
    <source>
        <dbReference type="Pfam" id="PF00534"/>
    </source>
</evidence>
<sequence>MRIVHINATDNRGGAAIACARHNEAMAKAGLQSEVVTLNDYQGLFRVLKSFNYRVNSRRENRLKAVANFSLMDFGIPIYKNTKVQLADVIFLHWICGNTLSINGVEKILKLGKPTFWYMHDMFPFTGGCHYALSCDGYTRHCNECPQITNSICKNEASRQLGEKIKKWNGYPNLEFISPSRWEASCAITSALCKGHKIHTVANILDTDTYKHIDIDAKRQYGLDPKKKTILFGATRISSPYKGANFAAECLNMLDPNRYEGLVIGRADADFISNLSIHVVQTGFLTEDKLIAAAYNACDTFIMTSIAESFGQVVLEAMSCGKPCVGFPTGGVVDLIRHNKSGYLTQGYDASELKAGIEWLFSDEERYNRLSHAARRQILNENSFAKVLEIHSELKPYL</sequence>
<organism evidence="5 9">
    <name type="scientific">Phocaeicola vulgatus</name>
    <name type="common">Bacteroides vulgatus</name>
    <dbReference type="NCBI Taxonomy" id="821"/>
    <lineage>
        <taxon>Bacteria</taxon>
        <taxon>Pseudomonadati</taxon>
        <taxon>Bacteroidota</taxon>
        <taxon>Bacteroidia</taxon>
        <taxon>Bacteroidales</taxon>
        <taxon>Bacteroidaceae</taxon>
        <taxon>Phocaeicola</taxon>
    </lineage>
</organism>